<dbReference type="EMBL" id="MKQR01000028">
    <property type="protein sequence ID" value="OLR89745.1"/>
    <property type="molecule type" value="Genomic_DNA"/>
</dbReference>
<keyword evidence="2" id="KW-1185">Reference proteome</keyword>
<gene>
    <name evidence="1" type="ORF">BJP25_01570</name>
</gene>
<dbReference type="Proteomes" id="UP000186040">
    <property type="component" value="Unassembled WGS sequence"/>
</dbReference>
<protein>
    <submittedName>
        <fullName evidence="1">Uncharacterized protein</fullName>
    </submittedName>
</protein>
<organism evidence="1 2">
    <name type="scientific">Actinokineospora bangkokensis</name>
    <dbReference type="NCBI Taxonomy" id="1193682"/>
    <lineage>
        <taxon>Bacteria</taxon>
        <taxon>Bacillati</taxon>
        <taxon>Actinomycetota</taxon>
        <taxon>Actinomycetes</taxon>
        <taxon>Pseudonocardiales</taxon>
        <taxon>Pseudonocardiaceae</taxon>
        <taxon>Actinokineospora</taxon>
    </lineage>
</organism>
<dbReference type="AlphaFoldDB" id="A0A1Q9LCL0"/>
<evidence type="ECO:0000313" key="2">
    <source>
        <dbReference type="Proteomes" id="UP000186040"/>
    </source>
</evidence>
<accession>A0A1Q9LCL0</accession>
<evidence type="ECO:0000313" key="1">
    <source>
        <dbReference type="EMBL" id="OLR89745.1"/>
    </source>
</evidence>
<comment type="caution">
    <text evidence="1">The sequence shown here is derived from an EMBL/GenBank/DDBJ whole genome shotgun (WGS) entry which is preliminary data.</text>
</comment>
<name>A0A1Q9LCL0_9PSEU</name>
<reference evidence="1 2" key="1">
    <citation type="submission" date="2016-10" db="EMBL/GenBank/DDBJ databases">
        <title>The Draft Genome Sequence of Actinokineospora bangkokensis 44EHWT reveals the biosynthetic pathway of antifungal compounds Thailandins with unusual extender unit butylmalonyl-CoA.</title>
        <authorList>
            <person name="Greule A."/>
            <person name="Intra B."/>
            <person name="Flemming S."/>
            <person name="Rommel M.G."/>
            <person name="Panbangred W."/>
            <person name="Bechthold A."/>
        </authorList>
    </citation>
    <scope>NUCLEOTIDE SEQUENCE [LARGE SCALE GENOMIC DNA]</scope>
    <source>
        <strain evidence="1 2">44EHW</strain>
    </source>
</reference>
<sequence>MPALRLPLVLRLALGAVPGLGGTPRLGLRRDRLAAVLGTIVVSPALGKPSVLGRVIPWAAPGPGSTPRLSVSARLILSTGRLNRGLVVGLALGLLRTISRLVLGLMRLVPAFRRLILRLGAGAVPAVGRGRGVGRRGLALTARLGVGEGLVLVEGVLVEVVDEAVDACDLLRVDALDTRVDVEVLDGLRRVPAEGERGQLAGRPGRLDVLGPGSPGLTAGVISLRLGRPVRRAGLLRFCGGGLGVRVLRVLVTLDALLGLIGLRRLHVSGLVLSTRLWRSALGLVLHPRVGGPLRLSTSARSRFVLAGVGVGPRTSDRFLPRTRAGRGRLRPVLGTIPTRIRFVPSLGTSRKLPLDTRVLGRARLSIRRCGGRVLTVGVRTCGRLGFRLSLRARGGSLPVLDIRTGQRLGTRFSPLARRGLPSSSIPTRGQLALGLPFRARSSGRLIRSVRGRLGARLSPRGGLLVLTTGAAGRHRRGRGRLVIRLDASALSRLRLRLRARLGLRLRLTVRIGAGQRRCLGFTRPLPLGILARSGSRWGRVRSLRPLGVCALRRRCGGRRIGIRARGRDLLRRRRLGVHRRSGLLFSLLSWGFLVRGRRGGLRRLLALRLLRRRLRRARAALGLGRRPRLGGRLLRPPGGVVVRRGVICWLVGVGGVVRVGPPRDGRFVR</sequence>
<proteinExistence type="predicted"/>
<dbReference type="STRING" id="1193682.BJP25_01570"/>